<organism evidence="10 11">
    <name type="scientific">Pseudoxanthobacter soli DSM 19599</name>
    <dbReference type="NCBI Taxonomy" id="1123029"/>
    <lineage>
        <taxon>Bacteria</taxon>
        <taxon>Pseudomonadati</taxon>
        <taxon>Pseudomonadota</taxon>
        <taxon>Alphaproteobacteria</taxon>
        <taxon>Hyphomicrobiales</taxon>
        <taxon>Segnochrobactraceae</taxon>
        <taxon>Pseudoxanthobacter</taxon>
    </lineage>
</organism>
<feature type="domain" description="ABC transmembrane type-1" evidence="9">
    <location>
        <begin position="164"/>
        <end position="353"/>
    </location>
</feature>
<dbReference type="InterPro" id="IPR035906">
    <property type="entry name" value="MetI-like_sf"/>
</dbReference>
<evidence type="ECO:0000256" key="6">
    <source>
        <dbReference type="ARBA" id="ARBA00022989"/>
    </source>
</evidence>
<keyword evidence="11" id="KW-1185">Reference proteome</keyword>
<feature type="transmembrane region" description="Helical" evidence="8">
    <location>
        <begin position="133"/>
        <end position="153"/>
    </location>
</feature>
<dbReference type="AlphaFoldDB" id="A0A1M7ZN82"/>
<feature type="transmembrane region" description="Helical" evidence="8">
    <location>
        <begin position="108"/>
        <end position="127"/>
    </location>
</feature>
<feature type="transmembrane region" description="Helical" evidence="8">
    <location>
        <begin position="239"/>
        <end position="259"/>
    </location>
</feature>
<keyword evidence="7 8" id="KW-0472">Membrane</keyword>
<reference evidence="10 11" key="1">
    <citation type="submission" date="2016-12" db="EMBL/GenBank/DDBJ databases">
        <authorList>
            <person name="Song W.-J."/>
            <person name="Kurnit D.M."/>
        </authorList>
    </citation>
    <scope>NUCLEOTIDE SEQUENCE [LARGE SCALE GENOMIC DNA]</scope>
    <source>
        <strain evidence="10 11">DSM 19599</strain>
    </source>
</reference>
<dbReference type="GO" id="GO:0022857">
    <property type="term" value="F:transmembrane transporter activity"/>
    <property type="evidence" value="ECO:0007669"/>
    <property type="project" value="InterPro"/>
</dbReference>
<evidence type="ECO:0000259" key="9">
    <source>
        <dbReference type="PROSITE" id="PS50928"/>
    </source>
</evidence>
<evidence type="ECO:0000256" key="4">
    <source>
        <dbReference type="ARBA" id="ARBA00022475"/>
    </source>
</evidence>
<dbReference type="RefSeq" id="WP_073629891.1">
    <property type="nucleotide sequence ID" value="NZ_FRXO01000005.1"/>
</dbReference>
<evidence type="ECO:0000256" key="7">
    <source>
        <dbReference type="ARBA" id="ARBA00023136"/>
    </source>
</evidence>
<evidence type="ECO:0000313" key="10">
    <source>
        <dbReference type="EMBL" id="SHO66272.1"/>
    </source>
</evidence>
<proteinExistence type="inferred from homology"/>
<dbReference type="GO" id="GO:0043190">
    <property type="term" value="C:ATP-binding cassette (ABC) transporter complex"/>
    <property type="evidence" value="ECO:0007669"/>
    <property type="project" value="InterPro"/>
</dbReference>
<dbReference type="OrthoDB" id="9771188at2"/>
<evidence type="ECO:0000256" key="2">
    <source>
        <dbReference type="ARBA" id="ARBA00010072"/>
    </source>
</evidence>
<dbReference type="CDD" id="cd06261">
    <property type="entry name" value="TM_PBP2"/>
    <property type="match status" value="1"/>
</dbReference>
<dbReference type="InterPro" id="IPR043429">
    <property type="entry name" value="ArtM/GltK/GlnP/TcyL/YhdX-like"/>
</dbReference>
<keyword evidence="5 8" id="KW-0812">Transmembrane</keyword>
<dbReference type="InterPro" id="IPR010065">
    <property type="entry name" value="AA_ABC_transptr_permease_3TM"/>
</dbReference>
<dbReference type="NCBIfam" id="TIGR01726">
    <property type="entry name" value="HEQRo_perm_3TM"/>
    <property type="match status" value="1"/>
</dbReference>
<evidence type="ECO:0000256" key="8">
    <source>
        <dbReference type="RuleBase" id="RU363032"/>
    </source>
</evidence>
<feature type="transmembrane region" description="Helical" evidence="8">
    <location>
        <begin position="39"/>
        <end position="62"/>
    </location>
</feature>
<dbReference type="EMBL" id="FRXO01000005">
    <property type="protein sequence ID" value="SHO66272.1"/>
    <property type="molecule type" value="Genomic_DNA"/>
</dbReference>
<dbReference type="GO" id="GO:0006865">
    <property type="term" value="P:amino acid transport"/>
    <property type="evidence" value="ECO:0007669"/>
    <property type="project" value="TreeGrafter"/>
</dbReference>
<feature type="transmembrane region" description="Helical" evidence="8">
    <location>
        <begin position="340"/>
        <end position="357"/>
    </location>
</feature>
<evidence type="ECO:0000256" key="5">
    <source>
        <dbReference type="ARBA" id="ARBA00022692"/>
    </source>
</evidence>
<gene>
    <name evidence="10" type="ORF">SAMN02745172_02927</name>
</gene>
<accession>A0A1M7ZN82</accession>
<evidence type="ECO:0000313" key="11">
    <source>
        <dbReference type="Proteomes" id="UP000186406"/>
    </source>
</evidence>
<dbReference type="STRING" id="1123029.SAMN02745172_02927"/>
<comment type="subcellular location">
    <subcellularLocation>
        <location evidence="1">Cell inner membrane</location>
        <topology evidence="1">Multi-pass membrane protein</topology>
    </subcellularLocation>
    <subcellularLocation>
        <location evidence="8">Cell membrane</location>
        <topology evidence="8">Multi-pass membrane protein</topology>
    </subcellularLocation>
</comment>
<dbReference type="InterPro" id="IPR000515">
    <property type="entry name" value="MetI-like"/>
</dbReference>
<protein>
    <submittedName>
        <fullName evidence="10">General L-amino acid transport system permease protein</fullName>
    </submittedName>
</protein>
<keyword evidence="4" id="KW-1003">Cell membrane</keyword>
<dbReference type="Pfam" id="PF00528">
    <property type="entry name" value="BPD_transp_1"/>
    <property type="match status" value="1"/>
</dbReference>
<dbReference type="PANTHER" id="PTHR30614">
    <property type="entry name" value="MEMBRANE COMPONENT OF AMINO ACID ABC TRANSPORTER"/>
    <property type="match status" value="1"/>
</dbReference>
<feature type="transmembrane region" description="Helical" evidence="8">
    <location>
        <begin position="160"/>
        <end position="186"/>
    </location>
</feature>
<feature type="transmembrane region" description="Helical" evidence="8">
    <location>
        <begin position="297"/>
        <end position="320"/>
    </location>
</feature>
<evidence type="ECO:0000256" key="3">
    <source>
        <dbReference type="ARBA" id="ARBA00022448"/>
    </source>
</evidence>
<comment type="similarity">
    <text evidence="2">Belongs to the binding-protein-dependent transport system permease family. HisMQ subfamily.</text>
</comment>
<dbReference type="PROSITE" id="PS50928">
    <property type="entry name" value="ABC_TM1"/>
    <property type="match status" value="1"/>
</dbReference>
<sequence>MSSVAYVRTEPAAVLPPPRSTTGAAAWLRTNLFSSFGNAVLTIVSIWLLWSIIPPILNFAFFHAVWEGADREACLGANVGACWPFVEAKIGQFIYGVYPIDQRWRVDLVYLMLAGSLIPLAIPSVPYKGWNALFVFVIFPVVSFFLLCGGFGLQPVETSLWGGLLVTLVVSYVGIVASLPLGVLLALGRRSRLPLVKLFCVSFIEFWRGVPLITVLFMSSVMLPLFMPNGLQVDKLLRALIGVVLFSSAYMAEVVRGGLQAVPKGQYEGAMAVGLGYWSMMRLVVLPQALKLVIPGIVNTFVGLFMDTSLVLIIGIFDLLGIIQRNFTDAKWATPVTSSTGYLFAALVFWMFCFGMSRYSRYMERRLDVGRHR</sequence>
<evidence type="ECO:0000256" key="1">
    <source>
        <dbReference type="ARBA" id="ARBA00004429"/>
    </source>
</evidence>
<dbReference type="SUPFAM" id="SSF161098">
    <property type="entry name" value="MetI-like"/>
    <property type="match status" value="1"/>
</dbReference>
<feature type="transmembrane region" description="Helical" evidence="8">
    <location>
        <begin position="206"/>
        <end position="227"/>
    </location>
</feature>
<dbReference type="PANTHER" id="PTHR30614:SF41">
    <property type="entry name" value="INNER MEMBRANE AMINO-ACID ABC TRANSPORTER PERMEASE PROTEIN YHDY"/>
    <property type="match status" value="1"/>
</dbReference>
<dbReference type="Gene3D" id="1.10.3720.10">
    <property type="entry name" value="MetI-like"/>
    <property type="match status" value="1"/>
</dbReference>
<dbReference type="Proteomes" id="UP000186406">
    <property type="component" value="Unassembled WGS sequence"/>
</dbReference>
<keyword evidence="6 8" id="KW-1133">Transmembrane helix</keyword>
<keyword evidence="3 8" id="KW-0813">Transport</keyword>
<name>A0A1M7ZN82_9HYPH</name>